<comment type="caution">
    <text evidence="1">The sequence shown here is derived from an EMBL/GenBank/DDBJ whole genome shotgun (WGS) entry which is preliminary data.</text>
</comment>
<accession>A0AC60VZF5</accession>
<reference evidence="1 2" key="1">
    <citation type="journal article" date="2020" name="Appl. Environ. Microbiol.">
        <title>Genomic Characteristics of a Novel Species of Ammonia-Oxidizing Archaea from the Jiulong River Estuary.</title>
        <authorList>
            <person name="Zou D."/>
            <person name="Wan R."/>
            <person name="Han L."/>
            <person name="Xu M.N."/>
            <person name="Liu Y."/>
            <person name="Liu H."/>
            <person name="Kao S.J."/>
            <person name="Li M."/>
        </authorList>
    </citation>
    <scope>NUCLEOTIDE SEQUENCE [LARGE SCALE GENOMIC DNA]</scope>
    <source>
        <strain evidence="1">W1bin1</strain>
    </source>
</reference>
<evidence type="ECO:0000313" key="2">
    <source>
        <dbReference type="Proteomes" id="UP000559653"/>
    </source>
</evidence>
<dbReference type="Proteomes" id="UP000559653">
    <property type="component" value="Unassembled WGS sequence"/>
</dbReference>
<sequence length="47" mass="5355">MSKRITIVMDDDIVKALHLRQAKEISKTGVSVSFSRVINSELQKIIR</sequence>
<evidence type="ECO:0000313" key="1">
    <source>
        <dbReference type="EMBL" id="MBA4452727.1"/>
    </source>
</evidence>
<dbReference type="EMBL" id="JACEMZ010000039">
    <property type="protein sequence ID" value="MBA4452727.1"/>
    <property type="molecule type" value="Genomic_DNA"/>
</dbReference>
<organism evidence="1 2">
    <name type="scientific">Candidatus Nitrosomaritimum aestuariumsis</name>
    <dbReference type="NCBI Taxonomy" id="3342354"/>
    <lineage>
        <taxon>Archaea</taxon>
        <taxon>Nitrososphaerota</taxon>
        <taxon>Nitrososphaeria</taxon>
        <taxon>Nitrosopumilales</taxon>
        <taxon>Nitrosopumilaceae</taxon>
        <taxon>Candidatus Nitrosomaritimum</taxon>
    </lineage>
</organism>
<gene>
    <name evidence="1" type="ORF">H2B03_06140</name>
</gene>
<proteinExistence type="predicted"/>
<protein>
    <submittedName>
        <fullName evidence="1">Uncharacterized protein</fullName>
    </submittedName>
</protein>
<name>A0AC60VZF5_9ARCH</name>